<dbReference type="SMART" id="SM00493">
    <property type="entry name" value="TOPRIM"/>
    <property type="match status" value="1"/>
</dbReference>
<dbReference type="AlphaFoldDB" id="A0A5S9IPT2"/>
<evidence type="ECO:0000256" key="3">
    <source>
        <dbReference type="ARBA" id="ARBA00022771"/>
    </source>
</evidence>
<dbReference type="RefSeq" id="WP_151969945.1">
    <property type="nucleotide sequence ID" value="NZ_AP019860.1"/>
</dbReference>
<dbReference type="Proteomes" id="UP000326354">
    <property type="component" value="Chromosome"/>
</dbReference>
<dbReference type="Pfam" id="PF21176">
    <property type="entry name" value="RecR_HhH"/>
    <property type="match status" value="1"/>
</dbReference>
<dbReference type="GO" id="GO:0008270">
    <property type="term" value="F:zinc ion binding"/>
    <property type="evidence" value="ECO:0007669"/>
    <property type="project" value="UniProtKB-KW"/>
</dbReference>
<dbReference type="InterPro" id="IPR023627">
    <property type="entry name" value="Rcmb_RecR"/>
</dbReference>
<evidence type="ECO:0000256" key="7">
    <source>
        <dbReference type="HAMAP-Rule" id="MF_00017"/>
    </source>
</evidence>
<dbReference type="GO" id="GO:0006310">
    <property type="term" value="P:DNA recombination"/>
    <property type="evidence" value="ECO:0007669"/>
    <property type="project" value="UniProtKB-UniRule"/>
</dbReference>
<proteinExistence type="inferred from homology"/>
<sequence>MAYTRSLKNLIAEFGKLPGIGNKTAERLGFYILNVSHGEAMNLADAIAEVKNNVKRCKMCFNIADEELCDICSNPRRDHSTICVVEQTKDLISLEKTATYQGLYHVLMGRLAPLENQHLETTTIKELIERSKNEEVKEIILATNPNIEGDATALYIREQLESFPVKISKIARGIPTGGSIEFANQAMLSDALSGRQDFK</sequence>
<evidence type="ECO:0000256" key="5">
    <source>
        <dbReference type="ARBA" id="ARBA00023172"/>
    </source>
</evidence>
<feature type="zinc finger region" description="C4-type" evidence="7">
    <location>
        <begin position="57"/>
        <end position="72"/>
    </location>
</feature>
<reference evidence="9 10" key="1">
    <citation type="submission" date="2019-08" db="EMBL/GenBank/DDBJ databases">
        <title>Complete genome sequence of Candidatus Uab amorphum.</title>
        <authorList>
            <person name="Shiratori T."/>
            <person name="Suzuki S."/>
            <person name="Kakizawa Y."/>
            <person name="Ishida K."/>
        </authorList>
    </citation>
    <scope>NUCLEOTIDE SEQUENCE [LARGE SCALE GENOMIC DNA]</scope>
    <source>
        <strain evidence="9 10">SRT547</strain>
    </source>
</reference>
<feature type="domain" description="Toprim" evidence="8">
    <location>
        <begin position="80"/>
        <end position="175"/>
    </location>
</feature>
<keyword evidence="10" id="KW-1185">Reference proteome</keyword>
<dbReference type="GO" id="GO:0003677">
    <property type="term" value="F:DNA binding"/>
    <property type="evidence" value="ECO:0007669"/>
    <property type="project" value="UniProtKB-UniRule"/>
</dbReference>
<comment type="function">
    <text evidence="7">May play a role in DNA repair. It seems to be involved in an RecBC-independent recombinational process of DNA repair. It may act with RecF and RecO.</text>
</comment>
<evidence type="ECO:0000259" key="8">
    <source>
        <dbReference type="PROSITE" id="PS50880"/>
    </source>
</evidence>
<keyword evidence="3 7" id="KW-0863">Zinc-finger</keyword>
<dbReference type="NCBIfam" id="TIGR00615">
    <property type="entry name" value="recR"/>
    <property type="match status" value="1"/>
</dbReference>
<dbReference type="PROSITE" id="PS50880">
    <property type="entry name" value="TOPRIM"/>
    <property type="match status" value="1"/>
</dbReference>
<dbReference type="PANTHER" id="PTHR30446">
    <property type="entry name" value="RECOMBINATION PROTEIN RECR"/>
    <property type="match status" value="1"/>
</dbReference>
<protein>
    <recommendedName>
        <fullName evidence="7">Recombination protein RecR</fullName>
    </recommendedName>
</protein>
<dbReference type="InterPro" id="IPR006171">
    <property type="entry name" value="TOPRIM_dom"/>
</dbReference>
<keyword evidence="6 7" id="KW-0234">DNA repair</keyword>
<keyword evidence="5 7" id="KW-0233">DNA recombination</keyword>
<dbReference type="InterPro" id="IPR000093">
    <property type="entry name" value="DNA_Rcmb_RecR"/>
</dbReference>
<dbReference type="HAMAP" id="MF_00017">
    <property type="entry name" value="RecR"/>
    <property type="match status" value="1"/>
</dbReference>
<keyword evidence="2 7" id="KW-0227">DNA damage</keyword>
<dbReference type="EMBL" id="AP019860">
    <property type="protein sequence ID" value="BBM85858.1"/>
    <property type="molecule type" value="Genomic_DNA"/>
</dbReference>
<dbReference type="Gene3D" id="3.40.1360.10">
    <property type="match status" value="1"/>
</dbReference>
<evidence type="ECO:0000256" key="2">
    <source>
        <dbReference type="ARBA" id="ARBA00022763"/>
    </source>
</evidence>
<dbReference type="InterPro" id="IPR034137">
    <property type="entry name" value="TOPRIM_RecR"/>
</dbReference>
<evidence type="ECO:0000256" key="6">
    <source>
        <dbReference type="ARBA" id="ARBA00023204"/>
    </source>
</evidence>
<accession>A0A5S9IPT2</accession>
<comment type="similarity">
    <text evidence="7">Belongs to the RecR family.</text>
</comment>
<dbReference type="CDD" id="cd01025">
    <property type="entry name" value="TOPRIM_recR"/>
    <property type="match status" value="1"/>
</dbReference>
<dbReference type="PROSITE" id="PS01300">
    <property type="entry name" value="RECR"/>
    <property type="match status" value="1"/>
</dbReference>
<evidence type="ECO:0000256" key="1">
    <source>
        <dbReference type="ARBA" id="ARBA00022723"/>
    </source>
</evidence>
<evidence type="ECO:0000313" key="9">
    <source>
        <dbReference type="EMBL" id="BBM85858.1"/>
    </source>
</evidence>
<keyword evidence="4 7" id="KW-0862">Zinc</keyword>
<dbReference type="PANTHER" id="PTHR30446:SF0">
    <property type="entry name" value="RECOMBINATION PROTEIN RECR"/>
    <property type="match status" value="1"/>
</dbReference>
<dbReference type="Pfam" id="PF13662">
    <property type="entry name" value="Toprim_4"/>
    <property type="match status" value="1"/>
</dbReference>
<dbReference type="OrthoDB" id="9802672at2"/>
<dbReference type="SUPFAM" id="SSF111304">
    <property type="entry name" value="Recombination protein RecR"/>
    <property type="match status" value="1"/>
</dbReference>
<evidence type="ECO:0000256" key="4">
    <source>
        <dbReference type="ARBA" id="ARBA00022833"/>
    </source>
</evidence>
<dbReference type="InterPro" id="IPR015967">
    <property type="entry name" value="Rcmb_RecR_Znf"/>
</dbReference>
<gene>
    <name evidence="7" type="primary">recR</name>
    <name evidence="9" type="ORF">UABAM_04237</name>
</gene>
<dbReference type="Gene3D" id="3.30.60.80">
    <property type="match status" value="1"/>
</dbReference>
<dbReference type="KEGG" id="uam:UABAM_04237"/>
<dbReference type="Gene3D" id="1.10.8.420">
    <property type="entry name" value="RecR Domain 1"/>
    <property type="match status" value="1"/>
</dbReference>
<organism evidence="9 10">
    <name type="scientific">Uabimicrobium amorphum</name>
    <dbReference type="NCBI Taxonomy" id="2596890"/>
    <lineage>
        <taxon>Bacteria</taxon>
        <taxon>Pseudomonadati</taxon>
        <taxon>Planctomycetota</taxon>
        <taxon>Candidatus Uabimicrobiia</taxon>
        <taxon>Candidatus Uabimicrobiales</taxon>
        <taxon>Candidatus Uabimicrobiaceae</taxon>
        <taxon>Candidatus Uabimicrobium</taxon>
    </lineage>
</organism>
<keyword evidence="1 7" id="KW-0479">Metal-binding</keyword>
<dbReference type="GO" id="GO:0006281">
    <property type="term" value="P:DNA repair"/>
    <property type="evidence" value="ECO:0007669"/>
    <property type="project" value="UniProtKB-UniRule"/>
</dbReference>
<evidence type="ECO:0000313" key="10">
    <source>
        <dbReference type="Proteomes" id="UP000326354"/>
    </source>
</evidence>
<dbReference type="Pfam" id="PF02132">
    <property type="entry name" value="RecR_ZnF"/>
    <property type="match status" value="1"/>
</dbReference>
<name>A0A5S9IPT2_UABAM</name>